<dbReference type="Pfam" id="PF04986">
    <property type="entry name" value="Y2_Tnp"/>
    <property type="match status" value="1"/>
</dbReference>
<sequence>MSRLAPTHFSCSLPPCRLCTMYIPRPAKLLFQHDDGWSRYLDKHGDALSDWTKLAVERMLACGTCAMGVRRYCCASSDCTHSRFFCQSCKSKACSSCGLKATEQWIAEQQHILPDCDWQHITFTMPHLLWPFFNNNWPLLNDLFRCATRAMLRWARQQGIEVGIFCALHTYGRQLNQHPHIHVSVTRGGLDVKNGVWRHLFFKKKEVEAIWRNAVVYLLRDNYAQINPGALPGLGHIRNEDRWHRYLHAQYRRA</sequence>
<protein>
    <submittedName>
        <fullName evidence="3">Transposase</fullName>
    </submittedName>
</protein>
<reference evidence="3 4" key="1">
    <citation type="submission" date="2018-06" db="EMBL/GenBank/DDBJ databases">
        <authorList>
            <consortium name="Pathogen Informatics"/>
            <person name="Doyle S."/>
        </authorList>
    </citation>
    <scope>NUCLEOTIDE SEQUENCE [LARGE SCALE GENOMIC DNA]</scope>
    <source>
        <strain evidence="3 4">NCTC10313</strain>
    </source>
</reference>
<dbReference type="InterPro" id="IPR026889">
    <property type="entry name" value="Zn_Tnp"/>
</dbReference>
<dbReference type="PANTHER" id="PTHR37023">
    <property type="entry name" value="TRANSPOSASE"/>
    <property type="match status" value="1"/>
</dbReference>
<evidence type="ECO:0000259" key="1">
    <source>
        <dbReference type="Pfam" id="PF04986"/>
    </source>
</evidence>
<name>A0A377YU12_KLEPO</name>
<evidence type="ECO:0000259" key="2">
    <source>
        <dbReference type="Pfam" id="PF14319"/>
    </source>
</evidence>
<dbReference type="Pfam" id="PF14319">
    <property type="entry name" value="Zn_Tnp_IS91"/>
    <property type="match status" value="1"/>
</dbReference>
<feature type="domain" description="Transposase IS801/IS1294" evidence="1">
    <location>
        <begin position="163"/>
        <end position="244"/>
    </location>
</feature>
<dbReference type="STRING" id="1218098.GCA_001598715_04990"/>
<feature type="domain" description="Transposase zinc-binding" evidence="2">
    <location>
        <begin position="35"/>
        <end position="125"/>
    </location>
</feature>
<proteinExistence type="predicted"/>
<dbReference type="InterPro" id="IPR007069">
    <property type="entry name" value="Transposase_32"/>
</dbReference>
<dbReference type="Proteomes" id="UP000254487">
    <property type="component" value="Unassembled WGS sequence"/>
</dbReference>
<dbReference type="EMBL" id="UGLW01000001">
    <property type="protein sequence ID" value="STU54291.1"/>
    <property type="molecule type" value="Genomic_DNA"/>
</dbReference>
<gene>
    <name evidence="3" type="ORF">NCTC10313_00033</name>
</gene>
<dbReference type="PANTHER" id="PTHR37023:SF1">
    <property type="entry name" value="ISSOD25 TRANSPOSASE TNPA_ISSOD25"/>
    <property type="match status" value="1"/>
</dbReference>
<accession>A0A377YU12</accession>
<evidence type="ECO:0000313" key="4">
    <source>
        <dbReference type="Proteomes" id="UP000254487"/>
    </source>
</evidence>
<evidence type="ECO:0000313" key="3">
    <source>
        <dbReference type="EMBL" id="STU54291.1"/>
    </source>
</evidence>
<dbReference type="GO" id="GO:0004803">
    <property type="term" value="F:transposase activity"/>
    <property type="evidence" value="ECO:0007669"/>
    <property type="project" value="InterPro"/>
</dbReference>
<dbReference type="AlphaFoldDB" id="A0A377YU12"/>
<organism evidence="3 4">
    <name type="scientific">Klebsiella pneumoniae subsp. ozaenae</name>
    <dbReference type="NCBI Taxonomy" id="574"/>
    <lineage>
        <taxon>Bacteria</taxon>
        <taxon>Pseudomonadati</taxon>
        <taxon>Pseudomonadota</taxon>
        <taxon>Gammaproteobacteria</taxon>
        <taxon>Enterobacterales</taxon>
        <taxon>Enterobacteriaceae</taxon>
        <taxon>Klebsiella/Raoultella group</taxon>
        <taxon>Klebsiella</taxon>
        <taxon>Klebsiella pneumoniae complex</taxon>
    </lineage>
</organism>
<dbReference type="GO" id="GO:0006313">
    <property type="term" value="P:DNA transposition"/>
    <property type="evidence" value="ECO:0007669"/>
    <property type="project" value="InterPro"/>
</dbReference>
<dbReference type="GO" id="GO:0003677">
    <property type="term" value="F:DNA binding"/>
    <property type="evidence" value="ECO:0007669"/>
    <property type="project" value="InterPro"/>
</dbReference>